<dbReference type="Proteomes" id="UP000193467">
    <property type="component" value="Unassembled WGS sequence"/>
</dbReference>
<protein>
    <submittedName>
        <fullName evidence="3">Uncharacterized protein</fullName>
    </submittedName>
</protein>
<organism evidence="3 4">
    <name type="scientific">Leucosporidium creatinivorum</name>
    <dbReference type="NCBI Taxonomy" id="106004"/>
    <lineage>
        <taxon>Eukaryota</taxon>
        <taxon>Fungi</taxon>
        <taxon>Dikarya</taxon>
        <taxon>Basidiomycota</taxon>
        <taxon>Pucciniomycotina</taxon>
        <taxon>Microbotryomycetes</taxon>
        <taxon>Leucosporidiales</taxon>
        <taxon>Leucosporidium</taxon>
    </lineage>
</organism>
<name>A0A1Y2EL23_9BASI</name>
<accession>A0A1Y2EL23</accession>
<proteinExistence type="predicted"/>
<reference evidence="3 4" key="1">
    <citation type="submission" date="2016-07" db="EMBL/GenBank/DDBJ databases">
        <title>Pervasive Adenine N6-methylation of Active Genes in Fungi.</title>
        <authorList>
            <consortium name="DOE Joint Genome Institute"/>
            <person name="Mondo S.J."/>
            <person name="Dannebaum R.O."/>
            <person name="Kuo R.C."/>
            <person name="Labutti K."/>
            <person name="Haridas S."/>
            <person name="Kuo A."/>
            <person name="Salamov A."/>
            <person name="Ahrendt S.R."/>
            <person name="Lipzen A."/>
            <person name="Sullivan W."/>
            <person name="Andreopoulos W.B."/>
            <person name="Clum A."/>
            <person name="Lindquist E."/>
            <person name="Daum C."/>
            <person name="Ramamoorthy G.K."/>
            <person name="Gryganskyi A."/>
            <person name="Culley D."/>
            <person name="Magnuson J.K."/>
            <person name="James T.Y."/>
            <person name="O'Malley M.A."/>
            <person name="Stajich J.E."/>
            <person name="Spatafora J.W."/>
            <person name="Visel A."/>
            <person name="Grigoriev I.V."/>
        </authorList>
    </citation>
    <scope>NUCLEOTIDE SEQUENCE [LARGE SCALE GENOMIC DNA]</scope>
    <source>
        <strain evidence="3 4">62-1032</strain>
    </source>
</reference>
<feature type="chain" id="PRO_5012033679" evidence="2">
    <location>
        <begin position="18"/>
        <end position="199"/>
    </location>
</feature>
<evidence type="ECO:0000256" key="2">
    <source>
        <dbReference type="SAM" id="SignalP"/>
    </source>
</evidence>
<evidence type="ECO:0000313" key="4">
    <source>
        <dbReference type="Proteomes" id="UP000193467"/>
    </source>
</evidence>
<dbReference type="InParanoid" id="A0A1Y2EL23"/>
<dbReference type="AlphaFoldDB" id="A0A1Y2EL23"/>
<evidence type="ECO:0000313" key="3">
    <source>
        <dbReference type="EMBL" id="ORY72231.1"/>
    </source>
</evidence>
<feature type="region of interest" description="Disordered" evidence="1">
    <location>
        <begin position="121"/>
        <end position="152"/>
    </location>
</feature>
<evidence type="ECO:0000256" key="1">
    <source>
        <dbReference type="SAM" id="MobiDB-lite"/>
    </source>
</evidence>
<comment type="caution">
    <text evidence="3">The sequence shown here is derived from an EMBL/GenBank/DDBJ whole genome shotgun (WGS) entry which is preliminary data.</text>
</comment>
<dbReference type="EMBL" id="MCGR01000053">
    <property type="protein sequence ID" value="ORY72231.1"/>
    <property type="molecule type" value="Genomic_DNA"/>
</dbReference>
<keyword evidence="2" id="KW-0732">Signal</keyword>
<gene>
    <name evidence="3" type="ORF">BCR35DRAFT_354468</name>
</gene>
<feature type="signal peptide" evidence="2">
    <location>
        <begin position="1"/>
        <end position="17"/>
    </location>
</feature>
<keyword evidence="4" id="KW-1185">Reference proteome</keyword>
<sequence length="199" mass="19118">MRSSIFVALAVAPLALAQFGMGEDGSPLGGYGSDALASCTTGDNAGCSDYVTEANKCYQIMVDGGTEEDAIACACDANSDFLPAFKTCAACVASASGGDSTSSQADNYASQFEDYCKQSTSESSSAGSSGSATATDDASSSSSSSSAGSSAGATSAGAQANATATTEVVGASPTGAGAREAAGVAGMVGLVFSAMVLVA</sequence>